<reference evidence="2 3" key="1">
    <citation type="submission" date="2021-06" db="EMBL/GenBank/DDBJ databases">
        <authorList>
            <person name="Kallberg Y."/>
            <person name="Tangrot J."/>
            <person name="Rosling A."/>
        </authorList>
    </citation>
    <scope>NUCLEOTIDE SEQUENCE [LARGE SCALE GENOMIC DNA]</scope>
    <source>
        <strain evidence="2 3">120-4 pot B 10/14</strain>
    </source>
</reference>
<proteinExistence type="predicted"/>
<sequence>MSAVSALSALSAMSAVNAGSAMIVLGVCQKEITGKKGLDPNIANRIKLKGKNTSTVDNSLHVGHIRNYTITNALAHFYR</sequence>
<accession>A0ABN7VSN5</accession>
<evidence type="ECO:0000313" key="3">
    <source>
        <dbReference type="Proteomes" id="UP000789901"/>
    </source>
</evidence>
<protein>
    <submittedName>
        <fullName evidence="2">8378_t:CDS:1</fullName>
    </submittedName>
</protein>
<dbReference type="EMBL" id="CAJVQB010021513">
    <property type="protein sequence ID" value="CAG8797273.1"/>
    <property type="molecule type" value="Genomic_DNA"/>
</dbReference>
<keyword evidence="3" id="KW-1185">Reference proteome</keyword>
<keyword evidence="1" id="KW-0732">Signal</keyword>
<comment type="caution">
    <text evidence="2">The sequence shown here is derived from an EMBL/GenBank/DDBJ whole genome shotgun (WGS) entry which is preliminary data.</text>
</comment>
<evidence type="ECO:0000256" key="1">
    <source>
        <dbReference type="SAM" id="SignalP"/>
    </source>
</evidence>
<dbReference type="Proteomes" id="UP000789901">
    <property type="component" value="Unassembled WGS sequence"/>
</dbReference>
<evidence type="ECO:0000313" key="2">
    <source>
        <dbReference type="EMBL" id="CAG8797273.1"/>
    </source>
</evidence>
<gene>
    <name evidence="2" type="ORF">GMARGA_LOCUS22358</name>
</gene>
<feature type="signal peptide" evidence="1">
    <location>
        <begin position="1"/>
        <end position="18"/>
    </location>
</feature>
<name>A0ABN7VSN5_GIGMA</name>
<organism evidence="2 3">
    <name type="scientific">Gigaspora margarita</name>
    <dbReference type="NCBI Taxonomy" id="4874"/>
    <lineage>
        <taxon>Eukaryota</taxon>
        <taxon>Fungi</taxon>
        <taxon>Fungi incertae sedis</taxon>
        <taxon>Mucoromycota</taxon>
        <taxon>Glomeromycotina</taxon>
        <taxon>Glomeromycetes</taxon>
        <taxon>Diversisporales</taxon>
        <taxon>Gigasporaceae</taxon>
        <taxon>Gigaspora</taxon>
    </lineage>
</organism>
<feature type="non-terminal residue" evidence="2">
    <location>
        <position position="79"/>
    </location>
</feature>
<feature type="chain" id="PRO_5045513157" evidence="1">
    <location>
        <begin position="19"/>
        <end position="79"/>
    </location>
</feature>